<dbReference type="PANTHER" id="PTHR42941">
    <property type="entry name" value="SLL1037 PROTEIN"/>
    <property type="match status" value="1"/>
</dbReference>
<reference evidence="1 2" key="1">
    <citation type="submission" date="2016-10" db="EMBL/GenBank/DDBJ databases">
        <authorList>
            <person name="de Groot N.N."/>
        </authorList>
    </citation>
    <scope>NUCLEOTIDE SEQUENCE [LARGE SCALE GENOMIC DNA]</scope>
    <source>
        <strain evidence="1 2">KH1P1</strain>
    </source>
</reference>
<keyword evidence="2" id="KW-1185">Reference proteome</keyword>
<dbReference type="Pfam" id="PF16868">
    <property type="entry name" value="NMT1_3"/>
    <property type="match status" value="1"/>
</dbReference>
<organism evidence="1 2">
    <name type="scientific">[Clostridium] aminophilum</name>
    <dbReference type="NCBI Taxonomy" id="1526"/>
    <lineage>
        <taxon>Bacteria</taxon>
        <taxon>Bacillati</taxon>
        <taxon>Bacillota</taxon>
        <taxon>Clostridia</taxon>
        <taxon>Lachnospirales</taxon>
        <taxon>Lachnospiraceae</taxon>
    </lineage>
</organism>
<dbReference type="CDD" id="cd13520">
    <property type="entry name" value="PBP2_TAXI_TRAP"/>
    <property type="match status" value="1"/>
</dbReference>
<dbReference type="SUPFAM" id="SSF53850">
    <property type="entry name" value="Periplasmic binding protein-like II"/>
    <property type="match status" value="1"/>
</dbReference>
<proteinExistence type="predicted"/>
<dbReference type="EMBL" id="FOIL01000010">
    <property type="protein sequence ID" value="SET27360.1"/>
    <property type="molecule type" value="Genomic_DNA"/>
</dbReference>
<dbReference type="Gene3D" id="3.40.190.10">
    <property type="entry name" value="Periplasmic binding protein-like II"/>
    <property type="match status" value="2"/>
</dbReference>
<accession>A0A1I0D6W7</accession>
<evidence type="ECO:0008006" key="3">
    <source>
        <dbReference type="Google" id="ProtNLM"/>
    </source>
</evidence>
<sequence length="359" mass="38126">MHREIIRKQSESPARLQAFFQTCLRTVFLASVPVIMLSLSACSGSGMGAASSNASLNDDIPAPAASPVVLTIGTADTGGSMYPAGNAIAKALENNDSNLKINVSASSGSVTNVTDLVKNRFDMALVSGDTAYDAFQDLPPFSGKDTKDIRVLGAVYSSMSNWIAPKSSGITFVHDLKDQIIANGPASSSTDRNGRIVLETLGIDSDNRILNTGFGDTLSRLSKSEVTAVHGFAGIPIASLTETAEKMDIRLLMFRHDELQKILSKNPAYHLTTIPAGTYRGQTDAIATFGIKCLLCVSASMDDETAEKITQTLIRSSGDLSKTIPVLGELSNPEFLCTDLPIPLHPGAKKAYREAGLLK</sequence>
<dbReference type="RefSeq" id="WP_083378780.1">
    <property type="nucleotide sequence ID" value="NZ_FOIL01000010.1"/>
</dbReference>
<evidence type="ECO:0000313" key="2">
    <source>
        <dbReference type="Proteomes" id="UP000199820"/>
    </source>
</evidence>
<dbReference type="InterPro" id="IPR011852">
    <property type="entry name" value="TRAP_TAXI"/>
</dbReference>
<gene>
    <name evidence="1" type="ORF">SAMN04487771_101043</name>
</gene>
<dbReference type="eggNOG" id="COG2358">
    <property type="taxonomic scope" value="Bacteria"/>
</dbReference>
<dbReference type="AlphaFoldDB" id="A0A1I0D6W7"/>
<dbReference type="PANTHER" id="PTHR42941:SF1">
    <property type="entry name" value="SLL1037 PROTEIN"/>
    <property type="match status" value="1"/>
</dbReference>
<dbReference type="STRING" id="1526.SAMN02910262_01719"/>
<protein>
    <recommendedName>
        <fullName evidence="3">TRAP transporter solute receptor, TAXI family</fullName>
    </recommendedName>
</protein>
<dbReference type="Proteomes" id="UP000199820">
    <property type="component" value="Unassembled WGS sequence"/>
</dbReference>
<name>A0A1I0D6W7_9FIRM</name>
<evidence type="ECO:0000313" key="1">
    <source>
        <dbReference type="EMBL" id="SET27360.1"/>
    </source>
</evidence>
<dbReference type="OrthoDB" id="9776669at2"/>
<dbReference type="NCBIfam" id="TIGR02122">
    <property type="entry name" value="TRAP_TAXI"/>
    <property type="match status" value="1"/>
</dbReference>